<evidence type="ECO:0000256" key="2">
    <source>
        <dbReference type="SAM" id="SignalP"/>
    </source>
</evidence>
<gene>
    <name evidence="3" type="ORF">PHISCL_01323</name>
</gene>
<feature type="chain" id="PRO_5017230548" description="GPI anchored serine-threonine rich protein" evidence="2">
    <location>
        <begin position="21"/>
        <end position="265"/>
    </location>
</feature>
<dbReference type="EMBL" id="MVGC01000024">
    <property type="protein sequence ID" value="RJE26350.1"/>
    <property type="molecule type" value="Genomic_DNA"/>
</dbReference>
<keyword evidence="2" id="KW-0732">Signal</keyword>
<sequence length="265" mass="26687">MVAGYAKFLLPLFLSSLVTANNLPLAELTPALTGRLGTPKQGTDPVSLGLIRRQATCPGGSLPCDKGAGCCDYACCGTGCCDAGELCYDKEGPAICCKAYTEAKCQDSCMPFDATCCGDGTYCLWGNKCVPGGCCPWGKTCSGPGGTSTITDTDPGRKPTVPPTVTETVPVEPTITEPSEPTQTEPTPTETVPPVTSPTTSSPVIPTSSPVEPTGGESSSAPVVPSTPSSSANVPVVTANAGSALGVEMGRLAAAAMAVGVFGRI</sequence>
<dbReference type="OrthoDB" id="5152093at2759"/>
<feature type="signal peptide" evidence="2">
    <location>
        <begin position="1"/>
        <end position="20"/>
    </location>
</feature>
<reference evidence="4" key="1">
    <citation type="submission" date="2017-02" db="EMBL/GenBank/DDBJ databases">
        <authorList>
            <person name="Tafer H."/>
            <person name="Lopandic K."/>
        </authorList>
    </citation>
    <scope>NUCLEOTIDE SEQUENCE [LARGE SCALE GENOMIC DNA]</scope>
    <source>
        <strain evidence="4">CBS 366.77</strain>
    </source>
</reference>
<protein>
    <recommendedName>
        <fullName evidence="5">GPI anchored serine-threonine rich protein</fullName>
    </recommendedName>
</protein>
<dbReference type="STRING" id="2070753.A0A3A2ZUF8"/>
<evidence type="ECO:0000256" key="1">
    <source>
        <dbReference type="SAM" id="MobiDB-lite"/>
    </source>
</evidence>
<comment type="caution">
    <text evidence="3">The sequence shown here is derived from an EMBL/GenBank/DDBJ whole genome shotgun (WGS) entry which is preliminary data.</text>
</comment>
<proteinExistence type="predicted"/>
<accession>A0A3A2ZUF8</accession>
<evidence type="ECO:0000313" key="3">
    <source>
        <dbReference type="EMBL" id="RJE26350.1"/>
    </source>
</evidence>
<evidence type="ECO:0000313" key="4">
    <source>
        <dbReference type="Proteomes" id="UP000266188"/>
    </source>
</evidence>
<dbReference type="Proteomes" id="UP000266188">
    <property type="component" value="Unassembled WGS sequence"/>
</dbReference>
<organism evidence="3 4">
    <name type="scientific">Aspergillus sclerotialis</name>
    <dbReference type="NCBI Taxonomy" id="2070753"/>
    <lineage>
        <taxon>Eukaryota</taxon>
        <taxon>Fungi</taxon>
        <taxon>Dikarya</taxon>
        <taxon>Ascomycota</taxon>
        <taxon>Pezizomycotina</taxon>
        <taxon>Eurotiomycetes</taxon>
        <taxon>Eurotiomycetidae</taxon>
        <taxon>Eurotiales</taxon>
        <taxon>Aspergillaceae</taxon>
        <taxon>Aspergillus</taxon>
        <taxon>Aspergillus subgen. Polypaecilum</taxon>
    </lineage>
</organism>
<keyword evidence="4" id="KW-1185">Reference proteome</keyword>
<name>A0A3A2ZUF8_9EURO</name>
<dbReference type="AlphaFoldDB" id="A0A3A2ZUF8"/>
<evidence type="ECO:0008006" key="5">
    <source>
        <dbReference type="Google" id="ProtNLM"/>
    </source>
</evidence>
<feature type="compositionally biased region" description="Low complexity" evidence="1">
    <location>
        <begin position="163"/>
        <end position="233"/>
    </location>
</feature>
<feature type="region of interest" description="Disordered" evidence="1">
    <location>
        <begin position="147"/>
        <end position="233"/>
    </location>
</feature>